<sequence length="171" mass="17985">MRRSTPCRPLPGKGVWVLAALSLVAAAPVSSRDTIGIYKGWGSFRDASPDRCYAIARPVMAGGRSSGFASIATWPKRNLRASLHIRLSRERDRSAGVTLTIGERRFQLVANGLDAWATDAPSDRAIVAALRSGRSMSVEAVGVGGRPFADVYALSGAATAIDAAVLACSAR</sequence>
<dbReference type="InterPro" id="IPR010642">
    <property type="entry name" value="Invasion_prot_B"/>
</dbReference>
<dbReference type="Proteomes" id="UP000597613">
    <property type="component" value="Unassembled WGS sequence"/>
</dbReference>
<gene>
    <name evidence="1" type="ORF">H8S47_03965</name>
</gene>
<evidence type="ECO:0000313" key="1">
    <source>
        <dbReference type="EMBL" id="MBC3940837.1"/>
    </source>
</evidence>
<comment type="caution">
    <text evidence="1">The sequence shown here is derived from an EMBL/GenBank/DDBJ whole genome shotgun (WGS) entry which is preliminary data.</text>
</comment>
<evidence type="ECO:0000313" key="2">
    <source>
        <dbReference type="Proteomes" id="UP000597613"/>
    </source>
</evidence>
<reference evidence="1 2" key="1">
    <citation type="submission" date="2020-08" db="EMBL/GenBank/DDBJ databases">
        <title>Putative novel bacterial strains isolated from necrotic wheat leaf tissues caused by Xanthomonas translucens.</title>
        <authorList>
            <person name="Tambong J.T."/>
        </authorList>
    </citation>
    <scope>NUCLEOTIDE SEQUENCE [LARGE SCALE GENOMIC DNA]</scope>
    <source>
        <strain evidence="2">DOAB 1063</strain>
    </source>
</reference>
<accession>A0ABR7ALK8</accession>
<proteinExistence type="predicted"/>
<keyword evidence="2" id="KW-1185">Reference proteome</keyword>
<organism evidence="1 2">
    <name type="scientific">Sphingomonas albertensis</name>
    <dbReference type="NCBI Taxonomy" id="2762591"/>
    <lineage>
        <taxon>Bacteria</taxon>
        <taxon>Pseudomonadati</taxon>
        <taxon>Pseudomonadota</taxon>
        <taxon>Alphaproteobacteria</taxon>
        <taxon>Sphingomonadales</taxon>
        <taxon>Sphingomonadaceae</taxon>
        <taxon>Sphingomonas</taxon>
    </lineage>
</organism>
<dbReference type="Pfam" id="PF06776">
    <property type="entry name" value="IalB"/>
    <property type="match status" value="1"/>
</dbReference>
<dbReference type="RefSeq" id="WP_187502621.1">
    <property type="nucleotide sequence ID" value="NZ_CP162536.1"/>
</dbReference>
<name>A0ABR7ALK8_9SPHN</name>
<protein>
    <recommendedName>
        <fullName evidence="3">Invasion associated locus B family protein</fullName>
    </recommendedName>
</protein>
<dbReference type="EMBL" id="JACONT010000005">
    <property type="protein sequence ID" value="MBC3940837.1"/>
    <property type="molecule type" value="Genomic_DNA"/>
</dbReference>
<evidence type="ECO:0008006" key="3">
    <source>
        <dbReference type="Google" id="ProtNLM"/>
    </source>
</evidence>